<evidence type="ECO:0000256" key="9">
    <source>
        <dbReference type="ARBA" id="ARBA00022989"/>
    </source>
</evidence>
<dbReference type="SUPFAM" id="SSF103190">
    <property type="entry name" value="Sensory domain-like"/>
    <property type="match status" value="2"/>
</dbReference>
<feature type="transmembrane region" description="Helical" evidence="15">
    <location>
        <begin position="315"/>
        <end position="334"/>
    </location>
</feature>
<feature type="modified residue" description="4-aspartylphosphate" evidence="12">
    <location>
        <position position="1171"/>
    </location>
</feature>
<dbReference type="RefSeq" id="WP_002684997.1">
    <property type="nucleotide sequence ID" value="NZ_JH600070.1"/>
</dbReference>
<evidence type="ECO:0000256" key="13">
    <source>
        <dbReference type="SAM" id="Coils"/>
    </source>
</evidence>
<dbReference type="SMART" id="SM00387">
    <property type="entry name" value="HATPase_c"/>
    <property type="match status" value="1"/>
</dbReference>
<evidence type="ECO:0000256" key="7">
    <source>
        <dbReference type="ARBA" id="ARBA00022692"/>
    </source>
</evidence>
<dbReference type="HOGENOM" id="CLU_000445_127_1_6"/>
<dbReference type="EC" id="2.7.13.3" evidence="3"/>
<dbReference type="PROSITE" id="PS50110">
    <property type="entry name" value="RESPONSE_REGULATORY"/>
    <property type="match status" value="3"/>
</dbReference>
<feature type="modified residue" description="4-aspartylphosphate" evidence="12">
    <location>
        <position position="1318"/>
    </location>
</feature>
<dbReference type="InterPro" id="IPR011006">
    <property type="entry name" value="CheY-like_superfamily"/>
</dbReference>
<evidence type="ECO:0000256" key="8">
    <source>
        <dbReference type="ARBA" id="ARBA00022777"/>
    </source>
</evidence>
<dbReference type="OrthoDB" id="9810730at2"/>
<sequence length="1387" mass="156322">MMKYIRYLTRLSIDRKLGALLLVITILPFLLIGSYGYIVSANAITDKIVAASEQDVKNTSVSLVNYLNNIPNDIRFLSNSYALDRYFQWRSINEPYKQAEWEKNIRHLLYSFLESSSYYTHVQLLDATGFELISVEKNQETGETRLAVNNELKSHNAEPYFQRAIKLKAKEIYLNKLSIDDYDKKDESLSYATPVIDNNGILHGVVVLQLKMQFLANVLQENNPEYDYILLNKRGNYLYHSGDNVIDNYQIFAKDYPQLFQQMLEKNEGKLVDDLFISSFTNVAPLPDQRDDYWFLVKKMDKGMVLEDLTTFKKLVFGAATLILIIVIIIANFVTRRPLNALLQVNQQMKLLAIGQIPTKNIDYQSADELGELVESAQQLKNSIKTVITRTKAIASGDYSVEIELLSEQDQLGSALREMTTYLRSAKQQDEAQNWLKSGQMSLSQAVSGEQDILKLSENIINFLTPYVNAQVGAIYIYEESTQTLKLLASHAFVWRKNADNVFKLGEGIVGQAALERKSFVITNAPNDYVVIQSGLGGGIPQHLLVCPFIYETELLGVIELASFGEFTPLHIEFINQIMPNIAVATTTAESRTKMQQLLLQSRTQEEQLKTQNEELQSQSEELQTQQEELRQTNEELEIRARELEVQKEEIRKKNLAMEKAQAAIEAKAQELELASKYKSEFLANMSHELRTPLNSLLILSNLLIENPQGNLTQQQVDYAKTINSAGADLLNLINEILDLSKVEAGKIEAHPEEIALRELIESNRLKFQHIAEQKGLVFNIDLIEPLPDTIVTDTHRLKQIINNLLANAFKFTLEGGVTLSVSRPAASEILERLNLTASKAIAISVTDTGIGIPKDKQAIVFEAFQQADGTTSRRFGGTGLGLSISRQLSRLLGGEISLRSEEGKGSCFMLYLPERLDIKSNNSPTSSTTAMLSSPPVLTLAHSKTGNLSGDNGSGIHSMDKLLSSTKSTDTSESSKLSPKLDSNVLVDDRNDLKPNDKFILIIEDDQKFLKILMDLAREKDFKCLIAEDGKDGLELAQTYKPNAIILDVGLPKVDGWTVMERLKENPDTRHIPVHFMSGADQEREAKKMGAIGYLLKPISLSELGEAFKKIERFIDKTLKNLLVVVDSQNRQHEIQQLVSGSDVQSLFISGLSDAQETLLNSRFDCLILDIDVERGQGMQLLEFLHNTERLSQIPVILYTTRELTANEEVALRRYEDNLTVKTVSSPERLLDETTLFLHQIEAKLPDEKRKMLRLVHDKEAILANKKVLIVDDDVRNTFALTTVLENKNMQVLVSENGKEALNLLNENPDISMILMDVMMPEMDGYEAMRAIRSQLRFRKLPIIALTAKAMKGDKAKCIEAGANDYLTKPVDTDKLLSLMRVWLYR</sequence>
<dbReference type="InterPro" id="IPR029151">
    <property type="entry name" value="Sensor-like_sf"/>
</dbReference>
<feature type="domain" description="Response regulatory" evidence="17">
    <location>
        <begin position="1000"/>
        <end position="1113"/>
    </location>
</feature>
<dbReference type="SMART" id="SM00065">
    <property type="entry name" value="GAF"/>
    <property type="match status" value="1"/>
</dbReference>
<comment type="catalytic activity">
    <reaction evidence="1">
        <text>ATP + protein L-histidine = ADP + protein N-phospho-L-histidine.</text>
        <dbReference type="EC" id="2.7.13.3"/>
    </reaction>
</comment>
<dbReference type="InterPro" id="IPR033479">
    <property type="entry name" value="dCache_1"/>
</dbReference>
<evidence type="ECO:0000259" key="16">
    <source>
        <dbReference type="PROSITE" id="PS50109"/>
    </source>
</evidence>
<keyword evidence="9 15" id="KW-1133">Transmembrane helix</keyword>
<dbReference type="InterPro" id="IPR036097">
    <property type="entry name" value="HisK_dim/P_sf"/>
</dbReference>
<dbReference type="Gene3D" id="6.10.340.10">
    <property type="match status" value="1"/>
</dbReference>
<keyword evidence="11 15" id="KW-0472">Membrane</keyword>
<dbReference type="FunFam" id="3.30.565.10:FF:000010">
    <property type="entry name" value="Sensor histidine kinase RcsC"/>
    <property type="match status" value="1"/>
</dbReference>
<feature type="modified residue" description="4-aspartylphosphate" evidence="12">
    <location>
        <position position="1049"/>
    </location>
</feature>
<dbReference type="Gene3D" id="3.30.450.20">
    <property type="entry name" value="PAS domain"/>
    <property type="match status" value="1"/>
</dbReference>
<dbReference type="PANTHER" id="PTHR45339:SF1">
    <property type="entry name" value="HYBRID SIGNAL TRANSDUCTION HISTIDINE KINASE J"/>
    <property type="match status" value="1"/>
</dbReference>
<dbReference type="eggNOG" id="COG2770">
    <property type="taxonomic scope" value="Bacteria"/>
</dbReference>
<evidence type="ECO:0000259" key="17">
    <source>
        <dbReference type="PROSITE" id="PS50110"/>
    </source>
</evidence>
<evidence type="ECO:0000313" key="19">
    <source>
        <dbReference type="Proteomes" id="UP000005744"/>
    </source>
</evidence>
<evidence type="ECO:0000256" key="1">
    <source>
        <dbReference type="ARBA" id="ARBA00000085"/>
    </source>
</evidence>
<dbReference type="InterPro" id="IPR005467">
    <property type="entry name" value="His_kinase_dom"/>
</dbReference>
<feature type="compositionally biased region" description="Low complexity" evidence="14">
    <location>
        <begin position="962"/>
        <end position="979"/>
    </location>
</feature>
<dbReference type="SUPFAM" id="SSF52172">
    <property type="entry name" value="CheY-like"/>
    <property type="match status" value="3"/>
</dbReference>
<evidence type="ECO:0000256" key="12">
    <source>
        <dbReference type="PROSITE-ProRule" id="PRU00169"/>
    </source>
</evidence>
<feature type="domain" description="Response regulatory" evidence="17">
    <location>
        <begin position="1268"/>
        <end position="1385"/>
    </location>
</feature>
<keyword evidence="19" id="KW-1185">Reference proteome</keyword>
<keyword evidence="10" id="KW-0902">Two-component regulatory system</keyword>
<evidence type="ECO:0000313" key="18">
    <source>
        <dbReference type="EMBL" id="EIJ42238.1"/>
    </source>
</evidence>
<keyword evidence="8 18" id="KW-0418">Kinase</keyword>
<dbReference type="Pfam" id="PF00072">
    <property type="entry name" value="Response_reg"/>
    <property type="match status" value="2"/>
</dbReference>
<dbReference type="PANTHER" id="PTHR45339">
    <property type="entry name" value="HYBRID SIGNAL TRANSDUCTION HISTIDINE KINASE J"/>
    <property type="match status" value="1"/>
</dbReference>
<name>I3CF45_9GAMM</name>
<dbReference type="Gene3D" id="3.40.50.2300">
    <property type="match status" value="3"/>
</dbReference>
<evidence type="ECO:0000256" key="15">
    <source>
        <dbReference type="SAM" id="Phobius"/>
    </source>
</evidence>
<dbReference type="SMART" id="SM00388">
    <property type="entry name" value="HisKA"/>
    <property type="match status" value="1"/>
</dbReference>
<dbReference type="GO" id="GO:0005886">
    <property type="term" value="C:plasma membrane"/>
    <property type="evidence" value="ECO:0007669"/>
    <property type="project" value="UniProtKB-SubCell"/>
</dbReference>
<dbReference type="CDD" id="cd18773">
    <property type="entry name" value="PDC1_HK_sensor"/>
    <property type="match status" value="1"/>
</dbReference>
<feature type="domain" description="Histidine kinase" evidence="16">
    <location>
        <begin position="685"/>
        <end position="917"/>
    </location>
</feature>
<evidence type="ECO:0000256" key="2">
    <source>
        <dbReference type="ARBA" id="ARBA00004651"/>
    </source>
</evidence>
<evidence type="ECO:0000256" key="3">
    <source>
        <dbReference type="ARBA" id="ARBA00012438"/>
    </source>
</evidence>
<keyword evidence="4" id="KW-1003">Cell membrane</keyword>
<feature type="region of interest" description="Disordered" evidence="14">
    <location>
        <begin position="960"/>
        <end position="981"/>
    </location>
</feature>
<comment type="subcellular location">
    <subcellularLocation>
        <location evidence="2">Cell membrane</location>
        <topology evidence="2">Multi-pass membrane protein</topology>
    </subcellularLocation>
</comment>
<dbReference type="Pfam" id="PF02743">
    <property type="entry name" value="dCache_1"/>
    <property type="match status" value="1"/>
</dbReference>
<dbReference type="InterPro" id="IPR003594">
    <property type="entry name" value="HATPase_dom"/>
</dbReference>
<dbReference type="SUPFAM" id="SSF47384">
    <property type="entry name" value="Homodimeric domain of signal transducing histidine kinase"/>
    <property type="match status" value="1"/>
</dbReference>
<dbReference type="Gene3D" id="3.30.565.10">
    <property type="entry name" value="Histidine kinase-like ATPase, C-terminal domain"/>
    <property type="match status" value="1"/>
</dbReference>
<dbReference type="Pfam" id="PF00512">
    <property type="entry name" value="HisKA"/>
    <property type="match status" value="1"/>
</dbReference>
<dbReference type="PROSITE" id="PS50109">
    <property type="entry name" value="HIS_KIN"/>
    <property type="match status" value="1"/>
</dbReference>
<organism evidence="18 19">
    <name type="scientific">Beggiatoa alba B18LD</name>
    <dbReference type="NCBI Taxonomy" id="395493"/>
    <lineage>
        <taxon>Bacteria</taxon>
        <taxon>Pseudomonadati</taxon>
        <taxon>Pseudomonadota</taxon>
        <taxon>Gammaproteobacteria</taxon>
        <taxon>Thiotrichales</taxon>
        <taxon>Thiotrichaceae</taxon>
        <taxon>Beggiatoa</taxon>
    </lineage>
</organism>
<feature type="domain" description="Response regulatory" evidence="17">
    <location>
        <begin position="1122"/>
        <end position="1238"/>
    </location>
</feature>
<dbReference type="SMART" id="SM00448">
    <property type="entry name" value="REC"/>
    <property type="match status" value="2"/>
</dbReference>
<reference evidence="18 19" key="1">
    <citation type="submission" date="2011-11" db="EMBL/GenBank/DDBJ databases">
        <title>Improved High-Quality Draft sequence of Beggiatoa alba B18lD.</title>
        <authorList>
            <consortium name="US DOE Joint Genome Institute"/>
            <person name="Lucas S."/>
            <person name="Han J."/>
            <person name="Lapidus A."/>
            <person name="Cheng J.-F."/>
            <person name="Goodwin L."/>
            <person name="Pitluck S."/>
            <person name="Peters L."/>
            <person name="Mikhailova N."/>
            <person name="Held B."/>
            <person name="Detter J.C."/>
            <person name="Han C."/>
            <person name="Tapia R."/>
            <person name="Land M."/>
            <person name="Hauser L."/>
            <person name="Kyrpides N."/>
            <person name="Ivanova N."/>
            <person name="Pagani I."/>
            <person name="Samuel K."/>
            <person name="Teske A."/>
            <person name="Mueller J."/>
            <person name="Woyke T."/>
        </authorList>
    </citation>
    <scope>NUCLEOTIDE SEQUENCE [LARGE SCALE GENOMIC DNA]</scope>
    <source>
        <strain evidence="18 19">B18LD</strain>
    </source>
</reference>
<dbReference type="InterPro" id="IPR001789">
    <property type="entry name" value="Sig_transdc_resp-reg_receiver"/>
</dbReference>
<dbReference type="Pfam" id="PF02518">
    <property type="entry name" value="HATPase_c"/>
    <property type="match status" value="1"/>
</dbReference>
<evidence type="ECO:0000256" key="10">
    <source>
        <dbReference type="ARBA" id="ARBA00023012"/>
    </source>
</evidence>
<dbReference type="SUPFAM" id="SSF55874">
    <property type="entry name" value="ATPase domain of HSP90 chaperone/DNA topoisomerase II/histidine kinase"/>
    <property type="match status" value="1"/>
</dbReference>
<dbReference type="Proteomes" id="UP000005744">
    <property type="component" value="Unassembled WGS sequence"/>
</dbReference>
<dbReference type="InterPro" id="IPR003018">
    <property type="entry name" value="GAF"/>
</dbReference>
<evidence type="ECO:0000256" key="14">
    <source>
        <dbReference type="SAM" id="MobiDB-lite"/>
    </source>
</evidence>
<protein>
    <recommendedName>
        <fullName evidence="3">histidine kinase</fullName>
        <ecNumber evidence="3">2.7.13.3</ecNumber>
    </recommendedName>
</protein>
<dbReference type="PRINTS" id="PR00344">
    <property type="entry name" value="BCTRLSENSOR"/>
</dbReference>
<keyword evidence="13" id="KW-0175">Coiled coil</keyword>
<dbReference type="Gene3D" id="1.10.287.130">
    <property type="match status" value="1"/>
</dbReference>
<dbReference type="STRING" id="395493.BegalDRAFT_1343"/>
<dbReference type="CDD" id="cd17546">
    <property type="entry name" value="REC_hyHK_CKI1_RcsC-like"/>
    <property type="match status" value="1"/>
</dbReference>
<proteinExistence type="predicted"/>
<dbReference type="CDD" id="cd00082">
    <property type="entry name" value="HisKA"/>
    <property type="match status" value="1"/>
</dbReference>
<dbReference type="eggNOG" id="COG0745">
    <property type="taxonomic scope" value="Bacteria"/>
</dbReference>
<accession>I3CF45</accession>
<keyword evidence="5 12" id="KW-0597">Phosphoprotein</keyword>
<dbReference type="GO" id="GO:0000155">
    <property type="term" value="F:phosphorelay sensor kinase activity"/>
    <property type="evidence" value="ECO:0007669"/>
    <property type="project" value="InterPro"/>
</dbReference>
<dbReference type="Gene3D" id="3.30.450.40">
    <property type="match status" value="1"/>
</dbReference>
<dbReference type="InterPro" id="IPR004358">
    <property type="entry name" value="Sig_transdc_His_kin-like_C"/>
</dbReference>
<evidence type="ECO:0000256" key="4">
    <source>
        <dbReference type="ARBA" id="ARBA00022475"/>
    </source>
</evidence>
<keyword evidence="6" id="KW-0808">Transferase</keyword>
<dbReference type="InterPro" id="IPR003661">
    <property type="entry name" value="HisK_dim/P_dom"/>
</dbReference>
<gene>
    <name evidence="18" type="ORF">BegalDRAFT_1343</name>
</gene>
<dbReference type="EMBL" id="JH600070">
    <property type="protein sequence ID" value="EIJ42238.1"/>
    <property type="molecule type" value="Genomic_DNA"/>
</dbReference>
<evidence type="ECO:0000256" key="11">
    <source>
        <dbReference type="ARBA" id="ARBA00023136"/>
    </source>
</evidence>
<evidence type="ECO:0000256" key="6">
    <source>
        <dbReference type="ARBA" id="ARBA00022679"/>
    </source>
</evidence>
<dbReference type="InterPro" id="IPR036890">
    <property type="entry name" value="HATPase_C_sf"/>
</dbReference>
<dbReference type="SUPFAM" id="SSF55781">
    <property type="entry name" value="GAF domain-like"/>
    <property type="match status" value="1"/>
</dbReference>
<dbReference type="eggNOG" id="COG5002">
    <property type="taxonomic scope" value="Bacteria"/>
</dbReference>
<dbReference type="InterPro" id="IPR029016">
    <property type="entry name" value="GAF-like_dom_sf"/>
</dbReference>
<feature type="coiled-coil region" evidence="13">
    <location>
        <begin position="595"/>
        <end position="673"/>
    </location>
</feature>
<dbReference type="Pfam" id="PF13185">
    <property type="entry name" value="GAF_2"/>
    <property type="match status" value="1"/>
</dbReference>
<evidence type="ECO:0000256" key="5">
    <source>
        <dbReference type="ARBA" id="ARBA00022553"/>
    </source>
</evidence>
<dbReference type="CDD" id="cd16922">
    <property type="entry name" value="HATPase_EvgS-ArcB-TorS-like"/>
    <property type="match status" value="1"/>
</dbReference>
<keyword evidence="7 15" id="KW-0812">Transmembrane</keyword>